<evidence type="ECO:0000313" key="8">
    <source>
        <dbReference type="Proteomes" id="UP000237481"/>
    </source>
</evidence>
<dbReference type="Proteomes" id="UP000237481">
    <property type="component" value="Unassembled WGS sequence"/>
</dbReference>
<feature type="compositionally biased region" description="Acidic residues" evidence="6">
    <location>
        <begin position="122"/>
        <end position="152"/>
    </location>
</feature>
<dbReference type="STRING" id="94208.A0A2S4KUY0"/>
<evidence type="ECO:0000256" key="5">
    <source>
        <dbReference type="ARBA" id="ARBA00023242"/>
    </source>
</evidence>
<proteinExistence type="inferred from homology"/>
<dbReference type="PANTHER" id="PTHR13028">
    <property type="entry name" value="RRNA PROCESSING PROTEIN EBNA1-BINDING PROTEIN-RELATED"/>
    <property type="match status" value="1"/>
</dbReference>
<dbReference type="Pfam" id="PF05890">
    <property type="entry name" value="Ebp2"/>
    <property type="match status" value="1"/>
</dbReference>
<keyword evidence="8" id="KW-1185">Reference proteome</keyword>
<evidence type="ECO:0000256" key="1">
    <source>
        <dbReference type="ARBA" id="ARBA00004604"/>
    </source>
</evidence>
<dbReference type="EMBL" id="PKSG01000596">
    <property type="protein sequence ID" value="POR33961.1"/>
    <property type="molecule type" value="Genomic_DNA"/>
</dbReference>
<feature type="region of interest" description="Disordered" evidence="6">
    <location>
        <begin position="23"/>
        <end position="157"/>
    </location>
</feature>
<name>A0A2S4KUY0_9HYPO</name>
<dbReference type="GO" id="GO:0005730">
    <property type="term" value="C:nucleolus"/>
    <property type="evidence" value="ECO:0007669"/>
    <property type="project" value="UniProtKB-SubCell"/>
</dbReference>
<feature type="compositionally biased region" description="Basic residues" evidence="6">
    <location>
        <begin position="401"/>
        <end position="419"/>
    </location>
</feature>
<dbReference type="PANTHER" id="PTHR13028:SF0">
    <property type="entry name" value="RRNA-PROCESSING PROTEIN EBP2-RELATED"/>
    <property type="match status" value="1"/>
</dbReference>
<dbReference type="GO" id="GO:0042273">
    <property type="term" value="P:ribosomal large subunit biogenesis"/>
    <property type="evidence" value="ECO:0007669"/>
    <property type="project" value="TreeGrafter"/>
</dbReference>
<comment type="similarity">
    <text evidence="2">Belongs to the EBP2 family.</text>
</comment>
<dbReference type="OrthoDB" id="443772at2759"/>
<comment type="caution">
    <text evidence="7">The sequence shown here is derived from an EMBL/GenBank/DDBJ whole genome shotgun (WGS) entry which is preliminary data.</text>
</comment>
<comment type="subcellular location">
    <subcellularLocation>
        <location evidence="1">Nucleus</location>
        <location evidence="1">Nucleolus</location>
    </subcellularLocation>
</comment>
<dbReference type="GO" id="GO:0006364">
    <property type="term" value="P:rRNA processing"/>
    <property type="evidence" value="ECO:0007669"/>
    <property type="project" value="TreeGrafter"/>
</dbReference>
<evidence type="ECO:0000256" key="3">
    <source>
        <dbReference type="ARBA" id="ARBA00022517"/>
    </source>
</evidence>
<feature type="compositionally biased region" description="Basic residues" evidence="6">
    <location>
        <begin position="23"/>
        <end position="36"/>
    </location>
</feature>
<dbReference type="AlphaFoldDB" id="A0A2S4KUY0"/>
<dbReference type="GO" id="GO:0034399">
    <property type="term" value="C:nuclear periphery"/>
    <property type="evidence" value="ECO:0007669"/>
    <property type="project" value="TreeGrafter"/>
</dbReference>
<reference evidence="7 8" key="1">
    <citation type="submission" date="2018-01" db="EMBL/GenBank/DDBJ databases">
        <title>Harnessing the power of phylogenomics to disentangle the directionality and signatures of interkingdom host jumping in the parasitic fungal genus Tolypocladium.</title>
        <authorList>
            <person name="Quandt C.A."/>
            <person name="Patterson W."/>
            <person name="Spatafora J.W."/>
        </authorList>
    </citation>
    <scope>NUCLEOTIDE SEQUENCE [LARGE SCALE GENOMIC DNA]</scope>
    <source>
        <strain evidence="7 8">NRBC 100945</strain>
    </source>
</reference>
<feature type="compositionally biased region" description="Acidic residues" evidence="6">
    <location>
        <begin position="49"/>
        <end position="96"/>
    </location>
</feature>
<protein>
    <submittedName>
        <fullName evidence="7">rRNA-processing protein EBP2</fullName>
    </submittedName>
</protein>
<feature type="region of interest" description="Disordered" evidence="6">
    <location>
        <begin position="304"/>
        <end position="419"/>
    </location>
</feature>
<evidence type="ECO:0000256" key="2">
    <source>
        <dbReference type="ARBA" id="ARBA00007336"/>
    </source>
</evidence>
<evidence type="ECO:0000313" key="7">
    <source>
        <dbReference type="EMBL" id="POR33961.1"/>
    </source>
</evidence>
<dbReference type="InterPro" id="IPR008610">
    <property type="entry name" value="Ebp2"/>
</dbReference>
<keyword evidence="3" id="KW-0690">Ribosome biogenesis</keyword>
<organism evidence="7 8">
    <name type="scientific">Tolypocladium paradoxum</name>
    <dbReference type="NCBI Taxonomy" id="94208"/>
    <lineage>
        <taxon>Eukaryota</taxon>
        <taxon>Fungi</taxon>
        <taxon>Dikarya</taxon>
        <taxon>Ascomycota</taxon>
        <taxon>Pezizomycotina</taxon>
        <taxon>Sordariomycetes</taxon>
        <taxon>Hypocreomycetidae</taxon>
        <taxon>Hypocreales</taxon>
        <taxon>Ophiocordycipitaceae</taxon>
        <taxon>Tolypocladium</taxon>
    </lineage>
</organism>
<gene>
    <name evidence="7" type="ORF">TPAR_05816</name>
</gene>
<evidence type="ECO:0000256" key="4">
    <source>
        <dbReference type="ARBA" id="ARBA00023054"/>
    </source>
</evidence>
<evidence type="ECO:0000256" key="6">
    <source>
        <dbReference type="SAM" id="MobiDB-lite"/>
    </source>
</evidence>
<keyword evidence="4" id="KW-0175">Coiled coil</keyword>
<keyword evidence="5" id="KW-0539">Nucleus</keyword>
<sequence>MVTKSRLRLALAAEKGVDFKKLKQEKKHKAALKQKRAKEEQDGAAPLKDDDEDEDDLDEAAEAEEDHGRDEDGEDEDDEEEETENLNLDGIDDSDTSESSVELEEKIIRKPSLKPKQRPDADAADDDEEEVEEDGEDIPVSDLEDLDDEDKEDLIPHNRLTINNTSALQAALDRISLPTENSAPFASHQSVVASADTADSIPDVSDDLQRELAFYSQCLEAARRGRSRLLAEGVPFSRPKDYFAEMIKEDAHMDKVKAKLVEEASAKKAAAEARKLRDLKKFGKQVQVAKLQERQKAKRETLEKIKTLKRKRQESGGDMGTKEADLFDVGVDTEIAKHSQRSGKGDRTGGAHKPNGKRQKKDEKYGFGGKKRHAKSGDAVSSGDLSSFDAKKMKAGGAKGKGGKAARPGKARRKAMSTR</sequence>
<accession>A0A2S4KUY0</accession>
<dbReference type="GO" id="GO:0030687">
    <property type="term" value="C:preribosome, large subunit precursor"/>
    <property type="evidence" value="ECO:0007669"/>
    <property type="project" value="TreeGrafter"/>
</dbReference>